<dbReference type="Proteomes" id="UP001595528">
    <property type="component" value="Unassembled WGS sequence"/>
</dbReference>
<reference evidence="6" key="1">
    <citation type="journal article" date="2019" name="Int. J. Syst. Evol. Microbiol.">
        <title>The Global Catalogue of Microorganisms (GCM) 10K type strain sequencing project: providing services to taxonomists for standard genome sequencing and annotation.</title>
        <authorList>
            <consortium name="The Broad Institute Genomics Platform"/>
            <consortium name="The Broad Institute Genome Sequencing Center for Infectious Disease"/>
            <person name="Wu L."/>
            <person name="Ma J."/>
        </authorList>
    </citation>
    <scope>NUCLEOTIDE SEQUENCE [LARGE SCALE GENOMIC DNA]</scope>
    <source>
        <strain evidence="6">KCTC 42964</strain>
    </source>
</reference>
<dbReference type="Gene3D" id="3.40.50.720">
    <property type="entry name" value="NAD(P)-binding Rossmann-like Domain"/>
    <property type="match status" value="1"/>
</dbReference>
<dbReference type="GO" id="GO:0016491">
    <property type="term" value="F:oxidoreductase activity"/>
    <property type="evidence" value="ECO:0007669"/>
    <property type="project" value="UniProtKB-KW"/>
</dbReference>
<gene>
    <name evidence="5" type="ORF">ACFOGJ_17690</name>
</gene>
<dbReference type="PANTHER" id="PTHR43115">
    <property type="entry name" value="DEHYDROGENASE/REDUCTASE SDR FAMILY MEMBER 11"/>
    <property type="match status" value="1"/>
</dbReference>
<name>A0ABV7L388_9PROT</name>
<comment type="similarity">
    <text evidence="1 3">Belongs to the short-chain dehydrogenases/reductases (SDR) family.</text>
</comment>
<accession>A0ABV7L388</accession>
<comment type="caution">
    <text evidence="5">The sequence shown here is derived from an EMBL/GenBank/DDBJ whole genome shotgun (WGS) entry which is preliminary data.</text>
</comment>
<dbReference type="PRINTS" id="PR00081">
    <property type="entry name" value="GDHRDH"/>
</dbReference>
<evidence type="ECO:0000256" key="3">
    <source>
        <dbReference type="RuleBase" id="RU000363"/>
    </source>
</evidence>
<evidence type="ECO:0000256" key="2">
    <source>
        <dbReference type="ARBA" id="ARBA00023002"/>
    </source>
</evidence>
<feature type="domain" description="Ketoreductase" evidence="4">
    <location>
        <begin position="7"/>
        <end position="200"/>
    </location>
</feature>
<dbReference type="Pfam" id="PF00106">
    <property type="entry name" value="adh_short"/>
    <property type="match status" value="1"/>
</dbReference>
<proteinExistence type="inferred from homology"/>
<evidence type="ECO:0000256" key="1">
    <source>
        <dbReference type="ARBA" id="ARBA00006484"/>
    </source>
</evidence>
<protein>
    <submittedName>
        <fullName evidence="5">SDR family oxidoreductase</fullName>
        <ecNumber evidence="5">1.-.-.-</ecNumber>
    </submittedName>
</protein>
<dbReference type="EC" id="1.-.-.-" evidence="5"/>
<dbReference type="PANTHER" id="PTHR43115:SF4">
    <property type="entry name" value="DEHYDROGENASE_REDUCTASE SDR FAMILY MEMBER 11"/>
    <property type="match status" value="1"/>
</dbReference>
<keyword evidence="6" id="KW-1185">Reference proteome</keyword>
<evidence type="ECO:0000313" key="5">
    <source>
        <dbReference type="EMBL" id="MFC3229083.1"/>
    </source>
</evidence>
<dbReference type="CDD" id="cd05233">
    <property type="entry name" value="SDR_c"/>
    <property type="match status" value="1"/>
</dbReference>
<sequence length="252" mass="26978">MRDLKDKVAWITGAGTGIGAAAALAYAAAGMHVVLSGRRREKLEEVAAAIRAAGDKGGEIVLEPLDVADGDAVEAVAARIEEKFGRLDILVNSAGINILKRSWKDVSREGWDQVVRIDLDGTYYCCAAVLPMMRRQKDGLIINVSSWAGRWVTKLTGPAYNAAKHGVCAMSESLNQEECGNGIRATAMLPGEVATPILDNRPVPVSDEDKAKMVQAEDTGELCLFLARLPAHVCINEVVISPTHNRIYLGAA</sequence>
<dbReference type="InterPro" id="IPR002347">
    <property type="entry name" value="SDR_fam"/>
</dbReference>
<dbReference type="RefSeq" id="WP_379902955.1">
    <property type="nucleotide sequence ID" value="NZ_JBHRTR010000031.1"/>
</dbReference>
<dbReference type="PRINTS" id="PR00080">
    <property type="entry name" value="SDRFAMILY"/>
</dbReference>
<organism evidence="5 6">
    <name type="scientific">Marinibaculum pumilum</name>
    <dbReference type="NCBI Taxonomy" id="1766165"/>
    <lineage>
        <taxon>Bacteria</taxon>
        <taxon>Pseudomonadati</taxon>
        <taxon>Pseudomonadota</taxon>
        <taxon>Alphaproteobacteria</taxon>
        <taxon>Rhodospirillales</taxon>
        <taxon>Rhodospirillaceae</taxon>
        <taxon>Marinibaculum</taxon>
    </lineage>
</organism>
<dbReference type="SUPFAM" id="SSF51735">
    <property type="entry name" value="NAD(P)-binding Rossmann-fold domains"/>
    <property type="match status" value="1"/>
</dbReference>
<dbReference type="InterPro" id="IPR057326">
    <property type="entry name" value="KR_dom"/>
</dbReference>
<dbReference type="SMART" id="SM00822">
    <property type="entry name" value="PKS_KR"/>
    <property type="match status" value="1"/>
</dbReference>
<keyword evidence="2 5" id="KW-0560">Oxidoreductase</keyword>
<dbReference type="InterPro" id="IPR036291">
    <property type="entry name" value="NAD(P)-bd_dom_sf"/>
</dbReference>
<dbReference type="EMBL" id="JBHRTR010000031">
    <property type="protein sequence ID" value="MFC3229083.1"/>
    <property type="molecule type" value="Genomic_DNA"/>
</dbReference>
<evidence type="ECO:0000313" key="6">
    <source>
        <dbReference type="Proteomes" id="UP001595528"/>
    </source>
</evidence>
<evidence type="ECO:0000259" key="4">
    <source>
        <dbReference type="SMART" id="SM00822"/>
    </source>
</evidence>